<evidence type="ECO:0000313" key="2">
    <source>
        <dbReference type="EMBL" id="GHC41257.1"/>
    </source>
</evidence>
<dbReference type="PROSITE" id="PS51257">
    <property type="entry name" value="PROKAR_LIPOPROTEIN"/>
    <property type="match status" value="1"/>
</dbReference>
<dbReference type="AlphaFoldDB" id="A0A918TCT8"/>
<reference evidence="2" key="2">
    <citation type="submission" date="2020-09" db="EMBL/GenBank/DDBJ databases">
        <authorList>
            <person name="Sun Q."/>
            <person name="Kim S."/>
        </authorList>
    </citation>
    <scope>NUCLEOTIDE SEQUENCE</scope>
    <source>
        <strain evidence="2">KCTC 12988</strain>
    </source>
</reference>
<evidence type="ECO:0000313" key="3">
    <source>
        <dbReference type="Proteomes" id="UP000644507"/>
    </source>
</evidence>
<dbReference type="EMBL" id="BMXI01000001">
    <property type="protein sequence ID" value="GHC41257.1"/>
    <property type="molecule type" value="Genomic_DNA"/>
</dbReference>
<keyword evidence="3" id="KW-1185">Reference proteome</keyword>
<comment type="caution">
    <text evidence="2">The sequence shown here is derived from an EMBL/GenBank/DDBJ whole genome shotgun (WGS) entry which is preliminary data.</text>
</comment>
<feature type="chain" id="PRO_5036771763" description="EF-hand domain-containing protein" evidence="1">
    <location>
        <begin position="22"/>
        <end position="86"/>
    </location>
</feature>
<reference evidence="2" key="1">
    <citation type="journal article" date="2014" name="Int. J. Syst. Evol. Microbiol.">
        <title>Complete genome sequence of Corynebacterium casei LMG S-19264T (=DSM 44701T), isolated from a smear-ripened cheese.</title>
        <authorList>
            <consortium name="US DOE Joint Genome Institute (JGI-PGF)"/>
            <person name="Walter F."/>
            <person name="Albersmeier A."/>
            <person name="Kalinowski J."/>
            <person name="Ruckert C."/>
        </authorList>
    </citation>
    <scope>NUCLEOTIDE SEQUENCE</scope>
    <source>
        <strain evidence="2">KCTC 12988</strain>
    </source>
</reference>
<gene>
    <name evidence="2" type="ORF">GCM10007100_02430</name>
</gene>
<accession>A0A918TCT8</accession>
<evidence type="ECO:0008006" key="4">
    <source>
        <dbReference type="Google" id="ProtNLM"/>
    </source>
</evidence>
<organism evidence="2 3">
    <name type="scientific">Roseibacillus persicicus</name>
    <dbReference type="NCBI Taxonomy" id="454148"/>
    <lineage>
        <taxon>Bacteria</taxon>
        <taxon>Pseudomonadati</taxon>
        <taxon>Verrucomicrobiota</taxon>
        <taxon>Verrucomicrobiia</taxon>
        <taxon>Verrucomicrobiales</taxon>
        <taxon>Verrucomicrobiaceae</taxon>
        <taxon>Roseibacillus</taxon>
    </lineage>
</organism>
<name>A0A918TCT8_9BACT</name>
<dbReference type="RefSeq" id="WP_189566569.1">
    <property type="nucleotide sequence ID" value="NZ_BMXI01000001.1"/>
</dbReference>
<keyword evidence="1" id="KW-0732">Signal</keyword>
<dbReference type="Proteomes" id="UP000644507">
    <property type="component" value="Unassembled WGS sequence"/>
</dbReference>
<sequence length="86" mass="9290">MKKLLLIVPIAALASCSSVQNASVADLNGDGVISDAEFKQSGKQNYVQRDNVRTESMKRQNAVDTVTDASRAVWGVRSLKGAFQSF</sequence>
<evidence type="ECO:0000256" key="1">
    <source>
        <dbReference type="SAM" id="SignalP"/>
    </source>
</evidence>
<proteinExistence type="predicted"/>
<protein>
    <recommendedName>
        <fullName evidence="4">EF-hand domain-containing protein</fullName>
    </recommendedName>
</protein>
<dbReference type="InterPro" id="IPR018247">
    <property type="entry name" value="EF_Hand_1_Ca_BS"/>
</dbReference>
<dbReference type="PROSITE" id="PS00018">
    <property type="entry name" value="EF_HAND_1"/>
    <property type="match status" value="1"/>
</dbReference>
<feature type="signal peptide" evidence="1">
    <location>
        <begin position="1"/>
        <end position="21"/>
    </location>
</feature>